<sequence length="129" mass="14476">MLPASNLDVIAGSGAGQLFEIEQVAVENGRSNCFRHGQDILNNNQGKFGLVIGHYTTHSNGVRLLMEEQAKVDTIDTSSSWDVTWRIGRAAVFHRTAPYHHPARYVPFEKVFGTWSSAYDEEYKAFEQS</sequence>
<dbReference type="Proteomes" id="UP000298493">
    <property type="component" value="Unassembled WGS sequence"/>
</dbReference>
<proteinExistence type="predicted"/>
<organism evidence="1 2">
    <name type="scientific">Venturia nashicola</name>
    <dbReference type="NCBI Taxonomy" id="86259"/>
    <lineage>
        <taxon>Eukaryota</taxon>
        <taxon>Fungi</taxon>
        <taxon>Dikarya</taxon>
        <taxon>Ascomycota</taxon>
        <taxon>Pezizomycotina</taxon>
        <taxon>Dothideomycetes</taxon>
        <taxon>Pleosporomycetidae</taxon>
        <taxon>Venturiales</taxon>
        <taxon>Venturiaceae</taxon>
        <taxon>Venturia</taxon>
    </lineage>
</organism>
<gene>
    <name evidence="1" type="ORF">E6O75_ATG02107</name>
</gene>
<protein>
    <submittedName>
        <fullName evidence="1">Uncharacterized protein</fullName>
    </submittedName>
</protein>
<accession>A0A4Z1P2J2</accession>
<name>A0A4Z1P2J2_9PEZI</name>
<dbReference type="EMBL" id="SNSC02000007">
    <property type="protein sequence ID" value="TID22933.1"/>
    <property type="molecule type" value="Genomic_DNA"/>
</dbReference>
<dbReference type="AlphaFoldDB" id="A0A4Z1P2J2"/>
<keyword evidence="2" id="KW-1185">Reference proteome</keyword>
<evidence type="ECO:0000313" key="1">
    <source>
        <dbReference type="EMBL" id="TID22933.1"/>
    </source>
</evidence>
<evidence type="ECO:0000313" key="2">
    <source>
        <dbReference type="Proteomes" id="UP000298493"/>
    </source>
</evidence>
<reference evidence="1 2" key="1">
    <citation type="submission" date="2019-04" db="EMBL/GenBank/DDBJ databases">
        <title>High contiguity whole genome sequence and gene annotation resource for two Venturia nashicola isolates.</title>
        <authorList>
            <person name="Prokchorchik M."/>
            <person name="Won K."/>
            <person name="Lee Y."/>
            <person name="Choi E.D."/>
            <person name="Segonzac C."/>
            <person name="Sohn K.H."/>
        </authorList>
    </citation>
    <scope>NUCLEOTIDE SEQUENCE [LARGE SCALE GENOMIC DNA]</scope>
    <source>
        <strain evidence="1 2">PRI2</strain>
    </source>
</reference>
<comment type="caution">
    <text evidence="1">The sequence shown here is derived from an EMBL/GenBank/DDBJ whole genome shotgun (WGS) entry which is preliminary data.</text>
</comment>